<evidence type="ECO:0000313" key="4">
    <source>
        <dbReference type="Proteomes" id="UP000027466"/>
    </source>
</evidence>
<evidence type="ECO:0000256" key="1">
    <source>
        <dbReference type="ARBA" id="ARBA00022448"/>
    </source>
</evidence>
<evidence type="ECO:0000313" key="3">
    <source>
        <dbReference type="EMBL" id="KDR38907.1"/>
    </source>
</evidence>
<dbReference type="InterPro" id="IPR002528">
    <property type="entry name" value="MATE_fam"/>
</dbReference>
<dbReference type="EMBL" id="JFHC01000072">
    <property type="protein sequence ID" value="KDR38907.1"/>
    <property type="molecule type" value="Genomic_DNA"/>
</dbReference>
<dbReference type="AlphaFoldDB" id="A0A069PEE4"/>
<sequence>MLVLGIPMALSSLIEVSSYTCMTLFIGRPGAVQLAAHQIASNLGAVLYIVPLSIAIAALTLVSQKIGAKKPAAARTLSRTGVSLAAFSCAHVIYPS</sequence>
<protein>
    <recommendedName>
        <fullName evidence="5">Multidrug transporter MatE</fullName>
    </recommendedName>
</protein>
<keyword evidence="2" id="KW-1133">Transmembrane helix</keyword>
<keyword evidence="2" id="KW-0812">Transmembrane</keyword>
<dbReference type="GO" id="GO:0042910">
    <property type="term" value="F:xenobiotic transmembrane transporter activity"/>
    <property type="evidence" value="ECO:0007669"/>
    <property type="project" value="InterPro"/>
</dbReference>
<accession>A0A069PEE4</accession>
<dbReference type="GO" id="GO:0015297">
    <property type="term" value="F:antiporter activity"/>
    <property type="evidence" value="ECO:0007669"/>
    <property type="project" value="InterPro"/>
</dbReference>
<feature type="transmembrane region" description="Helical" evidence="2">
    <location>
        <begin position="42"/>
        <end position="62"/>
    </location>
</feature>
<dbReference type="PANTHER" id="PTHR43298">
    <property type="entry name" value="MULTIDRUG RESISTANCE PROTEIN NORM-RELATED"/>
    <property type="match status" value="1"/>
</dbReference>
<keyword evidence="4" id="KW-1185">Reference proteome</keyword>
<reference evidence="3 4" key="1">
    <citation type="submission" date="2014-03" db="EMBL/GenBank/DDBJ databases">
        <title>Draft Genome Sequences of Four Burkholderia Strains.</title>
        <authorList>
            <person name="Liu X.Y."/>
            <person name="Li C.X."/>
            <person name="Xu J.H."/>
        </authorList>
    </citation>
    <scope>NUCLEOTIDE SEQUENCE [LARGE SCALE GENOMIC DNA]</scope>
    <source>
        <strain evidence="3 4">DSM 50014</strain>
    </source>
</reference>
<gene>
    <name evidence="3" type="ORF">BG61_36615</name>
</gene>
<dbReference type="PANTHER" id="PTHR43298:SF2">
    <property type="entry name" value="FMN_FAD EXPORTER YEEO-RELATED"/>
    <property type="match status" value="1"/>
</dbReference>
<evidence type="ECO:0000256" key="2">
    <source>
        <dbReference type="SAM" id="Phobius"/>
    </source>
</evidence>
<comment type="caution">
    <text evidence="3">The sequence shown here is derived from an EMBL/GenBank/DDBJ whole genome shotgun (WGS) entry which is preliminary data.</text>
</comment>
<dbReference type="GO" id="GO:0005886">
    <property type="term" value="C:plasma membrane"/>
    <property type="evidence" value="ECO:0007669"/>
    <property type="project" value="TreeGrafter"/>
</dbReference>
<keyword evidence="2" id="KW-0472">Membrane</keyword>
<organism evidence="3 4">
    <name type="scientific">Caballeronia glathei</name>
    <dbReference type="NCBI Taxonomy" id="60547"/>
    <lineage>
        <taxon>Bacteria</taxon>
        <taxon>Pseudomonadati</taxon>
        <taxon>Pseudomonadota</taxon>
        <taxon>Betaproteobacteria</taxon>
        <taxon>Burkholderiales</taxon>
        <taxon>Burkholderiaceae</taxon>
        <taxon>Caballeronia</taxon>
    </lineage>
</organism>
<proteinExistence type="predicted"/>
<dbReference type="Proteomes" id="UP000027466">
    <property type="component" value="Unassembled WGS sequence"/>
</dbReference>
<dbReference type="Pfam" id="PF01554">
    <property type="entry name" value="MatE"/>
    <property type="match status" value="1"/>
</dbReference>
<evidence type="ECO:0008006" key="5">
    <source>
        <dbReference type="Google" id="ProtNLM"/>
    </source>
</evidence>
<name>A0A069PEE4_9BURK</name>
<keyword evidence="1" id="KW-0813">Transport</keyword>
<dbReference type="InterPro" id="IPR050222">
    <property type="entry name" value="MATE_MdtK"/>
</dbReference>